<dbReference type="OrthoDB" id="9986677at2759"/>
<feature type="transmembrane region" description="Helical" evidence="10">
    <location>
        <begin position="407"/>
        <end position="433"/>
    </location>
</feature>
<accession>A0A2T4B4M6</accession>
<dbReference type="InterPro" id="IPR004813">
    <property type="entry name" value="OPT"/>
</dbReference>
<keyword evidence="6" id="KW-0653">Protein transport</keyword>
<feature type="transmembrane region" description="Helical" evidence="10">
    <location>
        <begin position="643"/>
        <end position="665"/>
    </location>
</feature>
<feature type="transmembrane region" description="Helical" evidence="10">
    <location>
        <begin position="339"/>
        <end position="361"/>
    </location>
</feature>
<feature type="region of interest" description="Disordered" evidence="9">
    <location>
        <begin position="1"/>
        <end position="73"/>
    </location>
</feature>
<evidence type="ECO:0000256" key="4">
    <source>
        <dbReference type="ARBA" id="ARBA00022692"/>
    </source>
</evidence>
<dbReference type="GO" id="GO:0035673">
    <property type="term" value="F:oligopeptide transmembrane transporter activity"/>
    <property type="evidence" value="ECO:0007669"/>
    <property type="project" value="InterPro"/>
</dbReference>
<feature type="transmembrane region" description="Helical" evidence="10">
    <location>
        <begin position="493"/>
        <end position="513"/>
    </location>
</feature>
<organism evidence="11 12">
    <name type="scientific">Trichoderma citrinoviride</name>
    <dbReference type="NCBI Taxonomy" id="58853"/>
    <lineage>
        <taxon>Eukaryota</taxon>
        <taxon>Fungi</taxon>
        <taxon>Dikarya</taxon>
        <taxon>Ascomycota</taxon>
        <taxon>Pezizomycotina</taxon>
        <taxon>Sordariomycetes</taxon>
        <taxon>Hypocreomycetidae</taxon>
        <taxon>Hypocreales</taxon>
        <taxon>Hypocreaceae</taxon>
        <taxon>Trichoderma</taxon>
    </lineage>
</organism>
<dbReference type="GeneID" id="36603619"/>
<evidence type="ECO:0000313" key="11">
    <source>
        <dbReference type="EMBL" id="PTB64296.1"/>
    </source>
</evidence>
<keyword evidence="8 10" id="KW-0472">Membrane</keyword>
<dbReference type="Pfam" id="PF03169">
    <property type="entry name" value="OPT"/>
    <property type="match status" value="1"/>
</dbReference>
<dbReference type="AlphaFoldDB" id="A0A2T4B4M6"/>
<evidence type="ECO:0000256" key="3">
    <source>
        <dbReference type="ARBA" id="ARBA00022448"/>
    </source>
</evidence>
<name>A0A2T4B4M6_9HYPO</name>
<keyword evidence="4 10" id="KW-0812">Transmembrane</keyword>
<protein>
    <submittedName>
        <fullName evidence="11">Sexual differentiation protein</fullName>
    </submittedName>
</protein>
<comment type="subcellular location">
    <subcellularLocation>
        <location evidence="1">Membrane</location>
        <topology evidence="1">Multi-pass membrane protein</topology>
    </subcellularLocation>
</comment>
<dbReference type="PANTHER" id="PTHR22601">
    <property type="entry name" value="ISP4 LIKE PROTEIN"/>
    <property type="match status" value="1"/>
</dbReference>
<dbReference type="EMBL" id="KZ680217">
    <property type="protein sequence ID" value="PTB64296.1"/>
    <property type="molecule type" value="Genomic_DNA"/>
</dbReference>
<dbReference type="InterPro" id="IPR004648">
    <property type="entry name" value="Oligpept_transpt"/>
</dbReference>
<feature type="compositionally biased region" description="Basic and acidic residues" evidence="9">
    <location>
        <begin position="38"/>
        <end position="61"/>
    </location>
</feature>
<evidence type="ECO:0000256" key="2">
    <source>
        <dbReference type="ARBA" id="ARBA00008807"/>
    </source>
</evidence>
<evidence type="ECO:0000313" key="12">
    <source>
        <dbReference type="Proteomes" id="UP000241546"/>
    </source>
</evidence>
<feature type="transmembrane region" description="Helical" evidence="10">
    <location>
        <begin position="466"/>
        <end position="487"/>
    </location>
</feature>
<feature type="transmembrane region" description="Helical" evidence="10">
    <location>
        <begin position="166"/>
        <end position="192"/>
    </location>
</feature>
<dbReference type="NCBIfam" id="TIGR00727">
    <property type="entry name" value="ISP4_OPT"/>
    <property type="match status" value="1"/>
</dbReference>
<dbReference type="Proteomes" id="UP000241546">
    <property type="component" value="Unassembled WGS sequence"/>
</dbReference>
<comment type="similarity">
    <text evidence="2">Belongs to the oligopeptide OPT transporter family.</text>
</comment>
<keyword evidence="12" id="KW-1185">Reference proteome</keyword>
<feature type="transmembrane region" description="Helical" evidence="10">
    <location>
        <begin position="198"/>
        <end position="216"/>
    </location>
</feature>
<evidence type="ECO:0000256" key="1">
    <source>
        <dbReference type="ARBA" id="ARBA00004141"/>
    </source>
</evidence>
<evidence type="ECO:0000256" key="9">
    <source>
        <dbReference type="SAM" id="MobiDB-lite"/>
    </source>
</evidence>
<dbReference type="RefSeq" id="XP_024747616.1">
    <property type="nucleotide sequence ID" value="XM_024895501.1"/>
</dbReference>
<proteinExistence type="inferred from homology"/>
<dbReference type="GO" id="GO:0016020">
    <property type="term" value="C:membrane"/>
    <property type="evidence" value="ECO:0007669"/>
    <property type="project" value="UniProtKB-SubCell"/>
</dbReference>
<keyword evidence="7 10" id="KW-1133">Transmembrane helix</keyword>
<feature type="transmembrane region" description="Helical" evidence="10">
    <location>
        <begin position="223"/>
        <end position="245"/>
    </location>
</feature>
<evidence type="ECO:0000256" key="8">
    <source>
        <dbReference type="ARBA" id="ARBA00023136"/>
    </source>
</evidence>
<feature type="transmembrane region" description="Helical" evidence="10">
    <location>
        <begin position="577"/>
        <end position="599"/>
    </location>
</feature>
<reference evidence="12" key="1">
    <citation type="submission" date="2016-07" db="EMBL/GenBank/DDBJ databases">
        <title>Multiple horizontal gene transfer events from other fungi enriched the ability of initially mycotrophic Trichoderma (Ascomycota) to feed on dead plant biomass.</title>
        <authorList>
            <consortium name="DOE Joint Genome Institute"/>
            <person name="Atanasova L."/>
            <person name="Chenthamara K."/>
            <person name="Zhang J."/>
            <person name="Grujic M."/>
            <person name="Henrissat B."/>
            <person name="Kuo A."/>
            <person name="Aerts A."/>
            <person name="Salamov A."/>
            <person name="Lipzen A."/>
            <person name="Labutti K."/>
            <person name="Barry K."/>
            <person name="Miao Y."/>
            <person name="Rahimi M.J."/>
            <person name="Shen Q."/>
            <person name="Grigoriev I.V."/>
            <person name="Kubicek C.P."/>
            <person name="Druzhinina I.S."/>
        </authorList>
    </citation>
    <scope>NUCLEOTIDE SEQUENCE [LARGE SCALE GENOMIC DNA]</scope>
    <source>
        <strain evidence="12">TUCIM 6016</strain>
    </source>
</reference>
<feature type="transmembrane region" description="Helical" evidence="10">
    <location>
        <begin position="265"/>
        <end position="292"/>
    </location>
</feature>
<keyword evidence="3" id="KW-0813">Transport</keyword>
<evidence type="ECO:0000256" key="6">
    <source>
        <dbReference type="ARBA" id="ARBA00022927"/>
    </source>
</evidence>
<gene>
    <name evidence="11" type="ORF">BBK36DRAFT_1170869</name>
</gene>
<sequence length="786" mass="88387">MENLRETISKWPDSGARNDLDDDDQGSEYELLMDPNLPEDHESRHRTRAEDGLSDDESKGGEEEEDEQENSPYPEVRAAVHNFDEDVPCSTVRAWTIGLSLVIIGASMNTIFSLRRPTISIGPLVAQIIAWPIGHGWARFVPEREFSFFGIKWSLNPGPFNMKEHAIIGVMASVSFSVAYSTDIILAQMIFYKQNFGLLFQILLTISTQSLGYGIAGVMRKYLVYPASMIWPGNLASVTMMNAMYESGDGLDPTVFGGRFPRYTWFGLVTAASFVYYFIPGFFAQFLSVFAFPTWMAPQSPTINQLFGGYTGLSLIPITFDWSQVSGYIGSPLVSPWHAIANTLISVVVFYLGLSILLQFAGTWYGSFLPINDASIYDNTGARYNITRVVNSDMTLNEEAYKSYSPLFISTTFAISYGLSFAAISSLVVYTYLHHGKYIWRQYMNSTTEKPDIHMKLMRKYKEAPTWWYLSLFAIMLALGFYTVLAYPTNLTWWAFLLAVMISFGFSLPIGIIQAVTNNQIGLNVLTEFVYGYIQPGRPLALMLFKTFGYITMSQALNFVSDLKFGHYMKIPPRTMFLAQVVATTYSCIIQVLVLNMALNNIDNVCDDQQEDHFTCPGGRVFYSASVIWGLIGPGRMFSPGQIYSGLFIFFIIGAVTPVAIYLAIKKYPKSPVRYLIAPLLFGGPGAIPPATPLNYFSWGIVGFVFQFWIKKRHFRWWSRSNFLTSSGLDLGLALATLFVFFAFTLHGIDPPRWWGNDVVTTTMDYQGTAVRKHVAQGEHFGPSSW</sequence>
<evidence type="ECO:0000256" key="10">
    <source>
        <dbReference type="SAM" id="Phobius"/>
    </source>
</evidence>
<dbReference type="NCBIfam" id="TIGR00728">
    <property type="entry name" value="OPT_sfam"/>
    <property type="match status" value="1"/>
</dbReference>
<evidence type="ECO:0000256" key="5">
    <source>
        <dbReference type="ARBA" id="ARBA00022856"/>
    </source>
</evidence>
<dbReference type="GO" id="GO:0015031">
    <property type="term" value="P:protein transport"/>
    <property type="evidence" value="ECO:0007669"/>
    <property type="project" value="UniProtKB-KW"/>
</dbReference>
<keyword evidence="5" id="KW-0571">Peptide transport</keyword>
<feature type="transmembrane region" description="Helical" evidence="10">
    <location>
        <begin position="694"/>
        <end position="710"/>
    </location>
</feature>
<evidence type="ECO:0000256" key="7">
    <source>
        <dbReference type="ARBA" id="ARBA00022989"/>
    </source>
</evidence>
<feature type="transmembrane region" description="Helical" evidence="10">
    <location>
        <begin position="731"/>
        <end position="749"/>
    </location>
</feature>